<protein>
    <recommendedName>
        <fullName evidence="3">HTH tetR-type domain-containing protein</fullName>
    </recommendedName>
</protein>
<dbReference type="InterPro" id="IPR009057">
    <property type="entry name" value="Homeodomain-like_sf"/>
</dbReference>
<proteinExistence type="predicted"/>
<dbReference type="RefSeq" id="WP_054678058.1">
    <property type="nucleotide sequence ID" value="NZ_AYYO01000037.1"/>
</dbReference>
<dbReference type="Pfam" id="PF00440">
    <property type="entry name" value="TetR_N"/>
    <property type="match status" value="1"/>
</dbReference>
<dbReference type="PATRIC" id="fig|1291052.5.peg.1763"/>
<organism evidence="4 5">
    <name type="scientific">Lacticaseibacillus sharpeae JCM 1186 = DSM 20505</name>
    <dbReference type="NCBI Taxonomy" id="1291052"/>
    <lineage>
        <taxon>Bacteria</taxon>
        <taxon>Bacillati</taxon>
        <taxon>Bacillota</taxon>
        <taxon>Bacilli</taxon>
        <taxon>Lactobacillales</taxon>
        <taxon>Lactobacillaceae</taxon>
        <taxon>Lacticaseibacillus</taxon>
    </lineage>
</organism>
<dbReference type="Proteomes" id="UP000051679">
    <property type="component" value="Unassembled WGS sequence"/>
</dbReference>
<evidence type="ECO:0000259" key="3">
    <source>
        <dbReference type="PROSITE" id="PS50977"/>
    </source>
</evidence>
<name>A0A0R1ZTH2_9LACO</name>
<dbReference type="OrthoDB" id="9810250at2"/>
<reference evidence="4 5" key="1">
    <citation type="journal article" date="2015" name="Genome Announc.">
        <title>Expanding the biotechnology potential of lactobacilli through comparative genomics of 213 strains and associated genera.</title>
        <authorList>
            <person name="Sun Z."/>
            <person name="Harris H.M."/>
            <person name="McCann A."/>
            <person name="Guo C."/>
            <person name="Argimon S."/>
            <person name="Zhang W."/>
            <person name="Yang X."/>
            <person name="Jeffery I.B."/>
            <person name="Cooney J.C."/>
            <person name="Kagawa T.F."/>
            <person name="Liu W."/>
            <person name="Song Y."/>
            <person name="Salvetti E."/>
            <person name="Wrobel A."/>
            <person name="Rasinkangas P."/>
            <person name="Parkhill J."/>
            <person name="Rea M.C."/>
            <person name="O'Sullivan O."/>
            <person name="Ritari J."/>
            <person name="Douillard F.P."/>
            <person name="Paul Ross R."/>
            <person name="Yang R."/>
            <person name="Briner A.E."/>
            <person name="Felis G.E."/>
            <person name="de Vos W.M."/>
            <person name="Barrangou R."/>
            <person name="Klaenhammer T.R."/>
            <person name="Caufield P.W."/>
            <person name="Cui Y."/>
            <person name="Zhang H."/>
            <person name="O'Toole P.W."/>
        </authorList>
    </citation>
    <scope>NUCLEOTIDE SEQUENCE [LARGE SCALE GENOMIC DNA]</scope>
    <source>
        <strain evidence="4 5">DSM 20505</strain>
    </source>
</reference>
<dbReference type="PROSITE" id="PS50977">
    <property type="entry name" value="HTH_TETR_2"/>
    <property type="match status" value="1"/>
</dbReference>
<dbReference type="InterPro" id="IPR001647">
    <property type="entry name" value="HTH_TetR"/>
</dbReference>
<dbReference type="STRING" id="1291052.FC18_GL001724"/>
<evidence type="ECO:0000256" key="2">
    <source>
        <dbReference type="PROSITE-ProRule" id="PRU00335"/>
    </source>
</evidence>
<keyword evidence="5" id="KW-1185">Reference proteome</keyword>
<comment type="caution">
    <text evidence="4">The sequence shown here is derived from an EMBL/GenBank/DDBJ whole genome shotgun (WGS) entry which is preliminary data.</text>
</comment>
<evidence type="ECO:0000256" key="1">
    <source>
        <dbReference type="ARBA" id="ARBA00023125"/>
    </source>
</evidence>
<feature type="domain" description="HTH tetR-type" evidence="3">
    <location>
        <begin position="3"/>
        <end position="63"/>
    </location>
</feature>
<dbReference type="EMBL" id="AYYO01000037">
    <property type="protein sequence ID" value="KRM55017.1"/>
    <property type="molecule type" value="Genomic_DNA"/>
</dbReference>
<gene>
    <name evidence="4" type="ORF">FC18_GL001724</name>
</gene>
<dbReference type="PANTHER" id="PTHR43479">
    <property type="entry name" value="ACREF/ENVCD OPERON REPRESSOR-RELATED"/>
    <property type="match status" value="1"/>
</dbReference>
<feature type="DNA-binding region" description="H-T-H motif" evidence="2">
    <location>
        <begin position="26"/>
        <end position="45"/>
    </location>
</feature>
<dbReference type="AlphaFoldDB" id="A0A0R1ZTH2"/>
<keyword evidence="1 2" id="KW-0238">DNA-binding</keyword>
<dbReference type="InterPro" id="IPR050624">
    <property type="entry name" value="HTH-type_Tx_Regulator"/>
</dbReference>
<dbReference type="PANTHER" id="PTHR43479:SF11">
    <property type="entry name" value="ACREF_ENVCD OPERON REPRESSOR-RELATED"/>
    <property type="match status" value="1"/>
</dbReference>
<dbReference type="GO" id="GO:0003677">
    <property type="term" value="F:DNA binding"/>
    <property type="evidence" value="ECO:0007669"/>
    <property type="project" value="UniProtKB-UniRule"/>
</dbReference>
<dbReference type="Gene3D" id="1.10.357.10">
    <property type="entry name" value="Tetracycline Repressor, domain 2"/>
    <property type="match status" value="1"/>
</dbReference>
<evidence type="ECO:0000313" key="4">
    <source>
        <dbReference type="EMBL" id="KRM55017.1"/>
    </source>
</evidence>
<sequence>MTQPTDHAIERALIEVMRHKPFEKITVDDIAQNAGIDRSTFYRYFHNKYEALSASMPILITPEMFAELDRMRPSSRLDSIIWWVADNRKLMRNLLVENQQFSSYQELVRVVTKILGDFNNAVTAANSEQLPPIVALIREAPNPKRMVHFAAAMLVSVLTDYIGNDVEIQAEDVITDLHYLFDRLGLDDASGHFGNMSPDAYLGRATAND</sequence>
<evidence type="ECO:0000313" key="5">
    <source>
        <dbReference type="Proteomes" id="UP000051679"/>
    </source>
</evidence>
<accession>A0A0R1ZTH2</accession>
<dbReference type="SUPFAM" id="SSF46689">
    <property type="entry name" value="Homeodomain-like"/>
    <property type="match status" value="1"/>
</dbReference>